<protein>
    <submittedName>
        <fullName evidence="1">Uncharacterized protein</fullName>
    </submittedName>
</protein>
<sequence length="70" mass="8060">MEASEANFIILRLRHLRINLESLDKKLEQLLVKAQVAGQVQREDLDTAQITIRSNMLVSCSLWNDLKEPI</sequence>
<reference evidence="1" key="2">
    <citation type="journal article" date="2024" name="Plant">
        <title>Genomic evolution and insights into agronomic trait innovations of Sesamum species.</title>
        <authorList>
            <person name="Miao H."/>
            <person name="Wang L."/>
            <person name="Qu L."/>
            <person name="Liu H."/>
            <person name="Sun Y."/>
            <person name="Le M."/>
            <person name="Wang Q."/>
            <person name="Wei S."/>
            <person name="Zheng Y."/>
            <person name="Lin W."/>
            <person name="Duan Y."/>
            <person name="Cao H."/>
            <person name="Xiong S."/>
            <person name="Wang X."/>
            <person name="Wei L."/>
            <person name="Li C."/>
            <person name="Ma Q."/>
            <person name="Ju M."/>
            <person name="Zhao R."/>
            <person name="Li G."/>
            <person name="Mu C."/>
            <person name="Tian Q."/>
            <person name="Mei H."/>
            <person name="Zhang T."/>
            <person name="Gao T."/>
            <person name="Zhang H."/>
        </authorList>
    </citation>
    <scope>NUCLEOTIDE SEQUENCE</scope>
    <source>
        <strain evidence="1">G02</strain>
    </source>
</reference>
<accession>A0AAW2S6D5</accession>
<dbReference type="AlphaFoldDB" id="A0AAW2S6D5"/>
<name>A0AAW2S6D5_SESRA</name>
<dbReference type="EMBL" id="JACGWJ010000011">
    <property type="protein sequence ID" value="KAL0388033.1"/>
    <property type="molecule type" value="Genomic_DNA"/>
</dbReference>
<evidence type="ECO:0000313" key="1">
    <source>
        <dbReference type="EMBL" id="KAL0388033.1"/>
    </source>
</evidence>
<gene>
    <name evidence="1" type="ORF">Sradi_2685100</name>
</gene>
<reference evidence="1" key="1">
    <citation type="submission" date="2020-06" db="EMBL/GenBank/DDBJ databases">
        <authorList>
            <person name="Li T."/>
            <person name="Hu X."/>
            <person name="Zhang T."/>
            <person name="Song X."/>
            <person name="Zhang H."/>
            <person name="Dai N."/>
            <person name="Sheng W."/>
            <person name="Hou X."/>
            <person name="Wei L."/>
        </authorList>
    </citation>
    <scope>NUCLEOTIDE SEQUENCE</scope>
    <source>
        <strain evidence="1">G02</strain>
        <tissue evidence="1">Leaf</tissue>
    </source>
</reference>
<proteinExistence type="predicted"/>
<comment type="caution">
    <text evidence="1">The sequence shown here is derived from an EMBL/GenBank/DDBJ whole genome shotgun (WGS) entry which is preliminary data.</text>
</comment>
<organism evidence="1">
    <name type="scientific">Sesamum radiatum</name>
    <name type="common">Black benniseed</name>
    <dbReference type="NCBI Taxonomy" id="300843"/>
    <lineage>
        <taxon>Eukaryota</taxon>
        <taxon>Viridiplantae</taxon>
        <taxon>Streptophyta</taxon>
        <taxon>Embryophyta</taxon>
        <taxon>Tracheophyta</taxon>
        <taxon>Spermatophyta</taxon>
        <taxon>Magnoliopsida</taxon>
        <taxon>eudicotyledons</taxon>
        <taxon>Gunneridae</taxon>
        <taxon>Pentapetalae</taxon>
        <taxon>asterids</taxon>
        <taxon>lamiids</taxon>
        <taxon>Lamiales</taxon>
        <taxon>Pedaliaceae</taxon>
        <taxon>Sesamum</taxon>
    </lineage>
</organism>